<organism evidence="3 4">
    <name type="scientific">Tanacetum coccineum</name>
    <dbReference type="NCBI Taxonomy" id="301880"/>
    <lineage>
        <taxon>Eukaryota</taxon>
        <taxon>Viridiplantae</taxon>
        <taxon>Streptophyta</taxon>
        <taxon>Embryophyta</taxon>
        <taxon>Tracheophyta</taxon>
        <taxon>Spermatophyta</taxon>
        <taxon>Magnoliopsida</taxon>
        <taxon>eudicotyledons</taxon>
        <taxon>Gunneridae</taxon>
        <taxon>Pentapetalae</taxon>
        <taxon>asterids</taxon>
        <taxon>campanulids</taxon>
        <taxon>Asterales</taxon>
        <taxon>Asteraceae</taxon>
        <taxon>Asteroideae</taxon>
        <taxon>Anthemideae</taxon>
        <taxon>Anthemidinae</taxon>
        <taxon>Tanacetum</taxon>
    </lineage>
</organism>
<comment type="caution">
    <text evidence="3">The sequence shown here is derived from an EMBL/GenBank/DDBJ whole genome shotgun (WGS) entry which is preliminary data.</text>
</comment>
<name>A0ABQ5F5J1_9ASTR</name>
<keyword evidence="4" id="KW-1185">Reference proteome</keyword>
<reference evidence="3" key="1">
    <citation type="journal article" date="2022" name="Int. J. Mol. Sci.">
        <title>Draft Genome of Tanacetum Coccineum: Genomic Comparison of Closely Related Tanacetum-Family Plants.</title>
        <authorList>
            <person name="Yamashiro T."/>
            <person name="Shiraishi A."/>
            <person name="Nakayama K."/>
            <person name="Satake H."/>
        </authorList>
    </citation>
    <scope>NUCLEOTIDE SEQUENCE</scope>
</reference>
<accession>A0ABQ5F5J1</accession>
<dbReference type="EMBL" id="BQNB010016991">
    <property type="protein sequence ID" value="GJT58140.1"/>
    <property type="molecule type" value="Genomic_DNA"/>
</dbReference>
<feature type="region of interest" description="Disordered" evidence="2">
    <location>
        <begin position="221"/>
        <end position="245"/>
    </location>
</feature>
<feature type="compositionally biased region" description="Basic and acidic residues" evidence="2">
    <location>
        <begin position="236"/>
        <end position="245"/>
    </location>
</feature>
<protein>
    <submittedName>
        <fullName evidence="3">Uncharacterized protein</fullName>
    </submittedName>
</protein>
<feature type="coiled-coil region" evidence="1">
    <location>
        <begin position="166"/>
        <end position="218"/>
    </location>
</feature>
<reference evidence="3" key="2">
    <citation type="submission" date="2022-01" db="EMBL/GenBank/DDBJ databases">
        <authorList>
            <person name="Yamashiro T."/>
            <person name="Shiraishi A."/>
            <person name="Satake H."/>
            <person name="Nakayama K."/>
        </authorList>
    </citation>
    <scope>NUCLEOTIDE SEQUENCE</scope>
</reference>
<sequence length="555" mass="64181">MANMDFCDKHNMVAFLQKPTGSEEIPFRWLEFLAGSHISSLPNTEIFDQLTLMGYVSNDDKLTFQKGVHIPLFDTMLIHDHPGQGEGPPLSVECLNYTPILLYLPHIPTKFFNTSHHKNILLSTYNETIFDSFTTSHPTQTPSPMPYDSPLLGGHTPGSDEGSKKLNELTELCTKLSDKVTSLEDDLKQTKKIYGKALTKLVKKVKHLEAKLKSTTERRKARMVISDDEEDLVSEDTSKQGRMTETEYEEVEIDLNQTDDDLQRRSIIEEIDLGKGFTLQQLTPTKVTQGEEQCQESFEAQLSVLSAAKILADASRERVKTYTRRRSTDSSRDSTAGGLFSTAEEVQGKEQISTDKKEMARAAAREKQERIDFEKALEQSDTIKRYQTLKKKPVSVAQARKNMMIYLKNMAGYKMGYFKGMSYDEIRPIFEEEYNKIQTLIKKDTQVKKTKTKRIAKVTLLQENWEIHTKGSRKYWKIIRVRNITEAYQVFEDMIKGFDREDFVTLWSLVKERFRSAEPIEYKERALSVELRRLFEPDKDDVLWKLQRYMYDPLT</sequence>
<evidence type="ECO:0000256" key="1">
    <source>
        <dbReference type="SAM" id="Coils"/>
    </source>
</evidence>
<feature type="compositionally biased region" description="Basic and acidic residues" evidence="2">
    <location>
        <begin position="321"/>
        <end position="332"/>
    </location>
</feature>
<evidence type="ECO:0000313" key="4">
    <source>
        <dbReference type="Proteomes" id="UP001151760"/>
    </source>
</evidence>
<evidence type="ECO:0000256" key="2">
    <source>
        <dbReference type="SAM" id="MobiDB-lite"/>
    </source>
</evidence>
<feature type="region of interest" description="Disordered" evidence="2">
    <location>
        <begin position="133"/>
        <end position="164"/>
    </location>
</feature>
<keyword evidence="1" id="KW-0175">Coiled coil</keyword>
<feature type="region of interest" description="Disordered" evidence="2">
    <location>
        <begin position="321"/>
        <end position="356"/>
    </location>
</feature>
<feature type="compositionally biased region" description="Basic and acidic residues" evidence="2">
    <location>
        <begin position="346"/>
        <end position="356"/>
    </location>
</feature>
<dbReference type="Proteomes" id="UP001151760">
    <property type="component" value="Unassembled WGS sequence"/>
</dbReference>
<evidence type="ECO:0000313" key="3">
    <source>
        <dbReference type="EMBL" id="GJT58140.1"/>
    </source>
</evidence>
<proteinExistence type="predicted"/>
<gene>
    <name evidence="3" type="ORF">Tco_0993194</name>
</gene>